<comment type="caution">
    <text evidence="6">The sequence shown here is derived from an EMBL/GenBank/DDBJ whole genome shotgun (WGS) entry which is preliminary data.</text>
</comment>
<proteinExistence type="predicted"/>
<dbReference type="PROSITE" id="PS51078">
    <property type="entry name" value="ICLR_ED"/>
    <property type="match status" value="1"/>
</dbReference>
<dbReference type="InterPro" id="IPR050707">
    <property type="entry name" value="HTH_MetabolicPath_Reg"/>
</dbReference>
<organism evidence="6 7">
    <name type="scientific">Ochrobactrum vermis</name>
    <dbReference type="NCBI Taxonomy" id="1827297"/>
    <lineage>
        <taxon>Bacteria</taxon>
        <taxon>Pseudomonadati</taxon>
        <taxon>Pseudomonadota</taxon>
        <taxon>Alphaproteobacteria</taxon>
        <taxon>Hyphomicrobiales</taxon>
        <taxon>Brucellaceae</taxon>
        <taxon>Brucella/Ochrobactrum group</taxon>
        <taxon>Ochrobactrum</taxon>
    </lineage>
</organism>
<dbReference type="SUPFAM" id="SSF46785">
    <property type="entry name" value="Winged helix' DNA-binding domain"/>
    <property type="match status" value="1"/>
</dbReference>
<dbReference type="SMART" id="SM00346">
    <property type="entry name" value="HTH_ICLR"/>
    <property type="match status" value="1"/>
</dbReference>
<dbReference type="EMBL" id="JBBGZH010000003">
    <property type="protein sequence ID" value="MEJ5023058.1"/>
    <property type="molecule type" value="Genomic_DNA"/>
</dbReference>
<dbReference type="PANTHER" id="PTHR30136">
    <property type="entry name" value="HELIX-TURN-HELIX TRANSCRIPTIONAL REGULATOR, ICLR FAMILY"/>
    <property type="match status" value="1"/>
</dbReference>
<dbReference type="Pfam" id="PF01614">
    <property type="entry name" value="IclR_C"/>
    <property type="match status" value="1"/>
</dbReference>
<dbReference type="Gene3D" id="1.10.10.10">
    <property type="entry name" value="Winged helix-like DNA-binding domain superfamily/Winged helix DNA-binding domain"/>
    <property type="match status" value="1"/>
</dbReference>
<feature type="domain" description="IclR-ED" evidence="5">
    <location>
        <begin position="76"/>
        <end position="261"/>
    </location>
</feature>
<keyword evidence="7" id="KW-1185">Reference proteome</keyword>
<evidence type="ECO:0000256" key="1">
    <source>
        <dbReference type="ARBA" id="ARBA00023015"/>
    </source>
</evidence>
<dbReference type="RefSeq" id="WP_105545467.1">
    <property type="nucleotide sequence ID" value="NZ_JBBGZH010000003.1"/>
</dbReference>
<accession>A0ABU8PNM0</accession>
<dbReference type="InterPro" id="IPR005471">
    <property type="entry name" value="Tscrpt_reg_IclR_N"/>
</dbReference>
<dbReference type="InterPro" id="IPR014757">
    <property type="entry name" value="Tscrpt_reg_IclR_C"/>
</dbReference>
<gene>
    <name evidence="6" type="ORF">WH297_25520</name>
</gene>
<evidence type="ECO:0000259" key="5">
    <source>
        <dbReference type="PROSITE" id="PS51078"/>
    </source>
</evidence>
<feature type="domain" description="HTH iclR-type" evidence="4">
    <location>
        <begin position="13"/>
        <end position="75"/>
    </location>
</feature>
<evidence type="ECO:0000256" key="3">
    <source>
        <dbReference type="ARBA" id="ARBA00023163"/>
    </source>
</evidence>
<protein>
    <submittedName>
        <fullName evidence="6">IclR family transcriptional regulator</fullName>
    </submittedName>
</protein>
<dbReference type="SUPFAM" id="SSF55781">
    <property type="entry name" value="GAF domain-like"/>
    <property type="match status" value="1"/>
</dbReference>
<evidence type="ECO:0000313" key="6">
    <source>
        <dbReference type="EMBL" id="MEJ5023058.1"/>
    </source>
</evidence>
<evidence type="ECO:0000313" key="7">
    <source>
        <dbReference type="Proteomes" id="UP001375812"/>
    </source>
</evidence>
<keyword evidence="1" id="KW-0805">Transcription regulation</keyword>
<dbReference type="Gene3D" id="3.30.450.40">
    <property type="match status" value="1"/>
</dbReference>
<reference evidence="6 7" key="1">
    <citation type="submission" date="2023-12" db="EMBL/GenBank/DDBJ databases">
        <title>Gut-associated functions are favored during microbiome assembly across C. elegans life.</title>
        <authorList>
            <person name="Zimmermann J."/>
        </authorList>
    </citation>
    <scope>NUCLEOTIDE SEQUENCE [LARGE SCALE GENOMIC DNA]</scope>
    <source>
        <strain evidence="6 7">MYb71</strain>
    </source>
</reference>
<dbReference type="InterPro" id="IPR036388">
    <property type="entry name" value="WH-like_DNA-bd_sf"/>
</dbReference>
<keyword evidence="3" id="KW-0804">Transcription</keyword>
<keyword evidence="2" id="KW-0238">DNA-binding</keyword>
<dbReference type="InterPro" id="IPR036390">
    <property type="entry name" value="WH_DNA-bd_sf"/>
</dbReference>
<dbReference type="PANTHER" id="PTHR30136:SF24">
    <property type="entry name" value="HTH-TYPE TRANSCRIPTIONAL REPRESSOR ALLR"/>
    <property type="match status" value="1"/>
</dbReference>
<dbReference type="Pfam" id="PF09339">
    <property type="entry name" value="HTH_IclR"/>
    <property type="match status" value="1"/>
</dbReference>
<evidence type="ECO:0000259" key="4">
    <source>
        <dbReference type="PROSITE" id="PS51077"/>
    </source>
</evidence>
<sequence>METPVKSEVQTGVSLLQKAFLVLDLFQDDTPAWSQTEIVEAAGLPRSTASRLVRYFCETGYLIRNEESRQYLLGPAAIDLGRRASRTMDIRNLCRPILERLSASTGETVILTMLDENGTSATCIDQIVSRAEGLRVFEKIGSTMALHAGAAPKAILCAMSQKDQAHVLKTPLIAKTPMTITDPDILKADLNQAKARGYSISHEETYSGVVGAGCAFFGWGTTPVGSIAIAVPLHRIDDEQLDEFGLLLQTAAEEITSRLKNGYANYGDEE</sequence>
<name>A0ABU8PNM0_9HYPH</name>
<dbReference type="Proteomes" id="UP001375812">
    <property type="component" value="Unassembled WGS sequence"/>
</dbReference>
<dbReference type="PROSITE" id="PS51077">
    <property type="entry name" value="HTH_ICLR"/>
    <property type="match status" value="1"/>
</dbReference>
<dbReference type="InterPro" id="IPR029016">
    <property type="entry name" value="GAF-like_dom_sf"/>
</dbReference>
<evidence type="ECO:0000256" key="2">
    <source>
        <dbReference type="ARBA" id="ARBA00023125"/>
    </source>
</evidence>